<keyword evidence="1" id="KW-0812">Transmembrane</keyword>
<feature type="transmembrane region" description="Helical" evidence="1">
    <location>
        <begin position="59"/>
        <end position="79"/>
    </location>
</feature>
<dbReference type="EMBL" id="JAQQEZ010000095">
    <property type="protein sequence ID" value="MFM0008337.1"/>
    <property type="molecule type" value="Genomic_DNA"/>
</dbReference>
<name>A0ABW9B6K0_9BURK</name>
<comment type="caution">
    <text evidence="2">The sequence shown here is derived from an EMBL/GenBank/DDBJ whole genome shotgun (WGS) entry which is preliminary data.</text>
</comment>
<gene>
    <name evidence="2" type="ORF">PQR57_46490</name>
</gene>
<dbReference type="RefSeq" id="WP_408183329.1">
    <property type="nucleotide sequence ID" value="NZ_JAQQEZ010000095.1"/>
</dbReference>
<keyword evidence="3" id="KW-1185">Reference proteome</keyword>
<reference evidence="2 3" key="1">
    <citation type="journal article" date="2024" name="Chem. Sci.">
        <title>Discovery of megapolipeptins by genome mining of a Burkholderiales bacteria collection.</title>
        <authorList>
            <person name="Paulo B.S."/>
            <person name="Recchia M.J.J."/>
            <person name="Lee S."/>
            <person name="Fergusson C.H."/>
            <person name="Romanowski S.B."/>
            <person name="Hernandez A."/>
            <person name="Krull N."/>
            <person name="Liu D.Y."/>
            <person name="Cavanagh H."/>
            <person name="Bos A."/>
            <person name="Gray C.A."/>
            <person name="Murphy B.T."/>
            <person name="Linington R.G."/>
            <person name="Eustaquio A.S."/>
        </authorList>
    </citation>
    <scope>NUCLEOTIDE SEQUENCE [LARGE SCALE GENOMIC DNA]</scope>
    <source>
        <strain evidence="2 3">RL17-350-BIC-A</strain>
    </source>
</reference>
<proteinExistence type="predicted"/>
<keyword evidence="1" id="KW-0472">Membrane</keyword>
<evidence type="ECO:0000256" key="1">
    <source>
        <dbReference type="SAM" id="Phobius"/>
    </source>
</evidence>
<evidence type="ECO:0008006" key="4">
    <source>
        <dbReference type="Google" id="ProtNLM"/>
    </source>
</evidence>
<evidence type="ECO:0000313" key="3">
    <source>
        <dbReference type="Proteomes" id="UP001629230"/>
    </source>
</evidence>
<accession>A0ABW9B6K0</accession>
<evidence type="ECO:0000313" key="2">
    <source>
        <dbReference type="EMBL" id="MFM0008337.1"/>
    </source>
</evidence>
<protein>
    <recommendedName>
        <fullName evidence="4">ABC transmembrane type-1 domain-containing protein</fullName>
    </recommendedName>
</protein>
<dbReference type="Proteomes" id="UP001629230">
    <property type="component" value="Unassembled WGS sequence"/>
</dbReference>
<organism evidence="2 3">
    <name type="scientific">Paraburkholderia dipogonis</name>
    <dbReference type="NCBI Taxonomy" id="1211383"/>
    <lineage>
        <taxon>Bacteria</taxon>
        <taxon>Pseudomonadati</taxon>
        <taxon>Pseudomonadota</taxon>
        <taxon>Betaproteobacteria</taxon>
        <taxon>Burkholderiales</taxon>
        <taxon>Burkholderiaceae</taxon>
        <taxon>Paraburkholderia</taxon>
    </lineage>
</organism>
<keyword evidence="1" id="KW-1133">Transmembrane helix</keyword>
<sequence length="130" mass="14289">MKTKLNSTMWLLNLKAPETIRAFRARLIVASAAAMLIQLVALTAIFVAGVPEHFFETAIFRLTAVVLILSIVAVTRYFARSAFVAAIDRNDVTFLGAQRRLVSVSATCPRRQLVLLHARFAGLVGDIFSV</sequence>
<feature type="transmembrane region" description="Helical" evidence="1">
    <location>
        <begin position="27"/>
        <end position="47"/>
    </location>
</feature>